<dbReference type="GO" id="GO:0016757">
    <property type="term" value="F:glycosyltransferase activity"/>
    <property type="evidence" value="ECO:0007669"/>
    <property type="project" value="InterPro"/>
</dbReference>
<sequence length="396" mass="44379">MKICYIGVYRDGTGYSAQAVNNILALEAGGIDVVARAVKFSPSQNNELAKRVEHLENKTTDGVDVVIQHVLPHQFEYKAGVKNVGIFCWETSHFNKSNWGHCCNLMDELWVPSTQNVQAIKNSKVTTPTKILPCACDIQRFNSPPEPLNIPRLKNKCVFYTIGEMSRRKNVVAILRAFYGAFSLRDDVVLVIKTNVPGKTPEEARSVVQSTIDDIKKSIHIYARHPYYPPVVCITDFLPDEQLDRLHMACDVFVSASHGEAWGIPAHDAMGFGNPVILSNWGSYPELVDSTYVDRYWFSRDNIFSSDGSGTTEAGWLIDGQLTPCFGHTDSFPDLYTGEESWFEPNVCHFIECMKSAYKMWQDKELGIMGEAAKQRAAEFSYDKVGVIARELLGVS</sequence>
<accession>A0A0F9VGH6</accession>
<dbReference type="Gene3D" id="3.40.50.2000">
    <property type="entry name" value="Glycogen Phosphorylase B"/>
    <property type="match status" value="1"/>
</dbReference>
<organism evidence="2">
    <name type="scientific">marine sediment metagenome</name>
    <dbReference type="NCBI Taxonomy" id="412755"/>
    <lineage>
        <taxon>unclassified sequences</taxon>
        <taxon>metagenomes</taxon>
        <taxon>ecological metagenomes</taxon>
    </lineage>
</organism>
<dbReference type="AlphaFoldDB" id="A0A0F9VGH6"/>
<dbReference type="PANTHER" id="PTHR46656:SF3">
    <property type="entry name" value="PUTATIVE-RELATED"/>
    <property type="match status" value="1"/>
</dbReference>
<evidence type="ECO:0000259" key="1">
    <source>
        <dbReference type="Pfam" id="PF00534"/>
    </source>
</evidence>
<protein>
    <recommendedName>
        <fullName evidence="1">Glycosyl transferase family 1 domain-containing protein</fullName>
    </recommendedName>
</protein>
<dbReference type="Pfam" id="PF00534">
    <property type="entry name" value="Glycos_transf_1"/>
    <property type="match status" value="1"/>
</dbReference>
<name>A0A0F9VGH6_9ZZZZ</name>
<dbReference type="SUPFAM" id="SSF53756">
    <property type="entry name" value="UDP-Glycosyltransferase/glycogen phosphorylase"/>
    <property type="match status" value="1"/>
</dbReference>
<reference evidence="2" key="1">
    <citation type="journal article" date="2015" name="Nature">
        <title>Complex archaea that bridge the gap between prokaryotes and eukaryotes.</title>
        <authorList>
            <person name="Spang A."/>
            <person name="Saw J.H."/>
            <person name="Jorgensen S.L."/>
            <person name="Zaremba-Niedzwiedzka K."/>
            <person name="Martijn J."/>
            <person name="Lind A.E."/>
            <person name="van Eijk R."/>
            <person name="Schleper C."/>
            <person name="Guy L."/>
            <person name="Ettema T.J."/>
        </authorList>
    </citation>
    <scope>NUCLEOTIDE SEQUENCE</scope>
</reference>
<feature type="domain" description="Glycosyl transferase family 1" evidence="1">
    <location>
        <begin position="154"/>
        <end position="299"/>
    </location>
</feature>
<comment type="caution">
    <text evidence="2">The sequence shown here is derived from an EMBL/GenBank/DDBJ whole genome shotgun (WGS) entry which is preliminary data.</text>
</comment>
<gene>
    <name evidence="2" type="ORF">LCGC14_0141770</name>
</gene>
<dbReference type="EMBL" id="LAZR01000049">
    <property type="protein sequence ID" value="KKN98932.1"/>
    <property type="molecule type" value="Genomic_DNA"/>
</dbReference>
<dbReference type="PANTHER" id="PTHR46656">
    <property type="entry name" value="PUTATIVE-RELATED"/>
    <property type="match status" value="1"/>
</dbReference>
<evidence type="ECO:0000313" key="2">
    <source>
        <dbReference type="EMBL" id="KKN98932.1"/>
    </source>
</evidence>
<dbReference type="InterPro" id="IPR001296">
    <property type="entry name" value="Glyco_trans_1"/>
</dbReference>
<proteinExistence type="predicted"/>